<dbReference type="SUPFAM" id="SSF53335">
    <property type="entry name" value="S-adenosyl-L-methionine-dependent methyltransferases"/>
    <property type="match status" value="1"/>
</dbReference>
<proteinExistence type="predicted"/>
<dbReference type="Gene3D" id="3.40.50.150">
    <property type="entry name" value="Vaccinia Virus protein VP39"/>
    <property type="match status" value="1"/>
</dbReference>
<dbReference type="InterPro" id="IPR029063">
    <property type="entry name" value="SAM-dependent_MTases_sf"/>
</dbReference>
<sequence length="292" mass="33035">MVISSYRYPSKWKSYRYNMNELLSKTIVELKNEFTNNNKGGSHIQEVIPIAPSEKLPIDKNDLNMLHNFAKNNSIYSNTYELKVLDIPCTVYEGDMSNYWLDSIKHDTSYAPFYPVWILSAYALALHTKNLGINEVIDIGSGDGRIAYCAKITGIISHGIEIDENLVSLQKTISSRTGVSYNAIISDATQFDYSELNLTRPAFFISGLPEIGEMLSNSVINQIQSMPDMKKNSLIVLAGSHATRKYVTNNSKWGWGLLIDNFNLEVINTVTLPTYWTVDQPIDTPYIFTKFN</sequence>
<dbReference type="AlphaFoldDB" id="A0A075H972"/>
<accession>A0A075H972</accession>
<evidence type="ECO:0000313" key="1">
    <source>
        <dbReference type="EMBL" id="AIF13086.1"/>
    </source>
</evidence>
<protein>
    <recommendedName>
        <fullName evidence="2">Methyltransferase type 11</fullName>
    </recommendedName>
</protein>
<evidence type="ECO:0008006" key="2">
    <source>
        <dbReference type="Google" id="ProtNLM"/>
    </source>
</evidence>
<dbReference type="EMBL" id="KF900963">
    <property type="protein sequence ID" value="AIF13086.1"/>
    <property type="molecule type" value="Genomic_DNA"/>
</dbReference>
<reference evidence="1" key="1">
    <citation type="journal article" date="2014" name="Genome Biol. Evol.">
        <title>Pangenome evidence for extensive interdomain horizontal transfer affecting lineage core and shell genes in uncultured planktonic thaumarchaeota and euryarchaeota.</title>
        <authorList>
            <person name="Deschamps P."/>
            <person name="Zivanovic Y."/>
            <person name="Moreira D."/>
            <person name="Rodriguez-Valera F."/>
            <person name="Lopez-Garcia P."/>
        </authorList>
    </citation>
    <scope>NUCLEOTIDE SEQUENCE</scope>
</reference>
<organism evidence="1">
    <name type="scientific">uncultured marine thaumarchaeote KM3_59_E10</name>
    <dbReference type="NCBI Taxonomy" id="1456211"/>
    <lineage>
        <taxon>Archaea</taxon>
        <taxon>Nitrososphaerota</taxon>
        <taxon>environmental samples</taxon>
    </lineage>
</organism>
<name>A0A075H972_9ARCH</name>